<name>A0A9N9WZL7_9DIPT</name>
<organism evidence="1 2">
    <name type="scientific">Chironomus riparius</name>
    <dbReference type="NCBI Taxonomy" id="315576"/>
    <lineage>
        <taxon>Eukaryota</taxon>
        <taxon>Metazoa</taxon>
        <taxon>Ecdysozoa</taxon>
        <taxon>Arthropoda</taxon>
        <taxon>Hexapoda</taxon>
        <taxon>Insecta</taxon>
        <taxon>Pterygota</taxon>
        <taxon>Neoptera</taxon>
        <taxon>Endopterygota</taxon>
        <taxon>Diptera</taxon>
        <taxon>Nematocera</taxon>
        <taxon>Chironomoidea</taxon>
        <taxon>Chironomidae</taxon>
        <taxon>Chironominae</taxon>
        <taxon>Chironomus</taxon>
    </lineage>
</organism>
<accession>A0A9N9WZL7</accession>
<proteinExistence type="predicted"/>
<sequence length="79" mass="8465">MSKIETKTLICDKCKFTATISKAEADKGVPKCSACNIIMRSSTETTNASSFFGPCCLCTGDILMNCGFCIMAIFTVCSK</sequence>
<keyword evidence="2" id="KW-1185">Reference proteome</keyword>
<dbReference type="EMBL" id="OU895880">
    <property type="protein sequence ID" value="CAG9810081.1"/>
    <property type="molecule type" value="Genomic_DNA"/>
</dbReference>
<gene>
    <name evidence="1" type="ORF">CHIRRI_LOCUS12898</name>
</gene>
<reference evidence="1" key="2">
    <citation type="submission" date="2022-10" db="EMBL/GenBank/DDBJ databases">
        <authorList>
            <consortium name="ENA_rothamsted_submissions"/>
            <consortium name="culmorum"/>
            <person name="King R."/>
        </authorList>
    </citation>
    <scope>NUCLEOTIDE SEQUENCE</scope>
</reference>
<dbReference type="AlphaFoldDB" id="A0A9N9WZL7"/>
<evidence type="ECO:0000313" key="1">
    <source>
        <dbReference type="EMBL" id="CAG9810081.1"/>
    </source>
</evidence>
<protein>
    <submittedName>
        <fullName evidence="1">Uncharacterized protein</fullName>
    </submittedName>
</protein>
<reference evidence="1" key="1">
    <citation type="submission" date="2022-01" db="EMBL/GenBank/DDBJ databases">
        <authorList>
            <person name="King R."/>
        </authorList>
    </citation>
    <scope>NUCLEOTIDE SEQUENCE</scope>
</reference>
<evidence type="ECO:0000313" key="2">
    <source>
        <dbReference type="Proteomes" id="UP001153620"/>
    </source>
</evidence>
<dbReference type="Proteomes" id="UP001153620">
    <property type="component" value="Chromosome 4"/>
</dbReference>